<dbReference type="EMBL" id="KY399975">
    <property type="protein sequence ID" value="AQZ21494.1"/>
    <property type="molecule type" value="Genomic_DNA"/>
</dbReference>
<sequence>MLPGTKMPDNFREGDKQDSQKGRQGARWGQERRLEFIDYRLRWDGQINRSSLTDFFGISVPQASLDLSEYTKLAPDNLEYDMSSRVYRSTKLFQPVYMTSSLECYLNDLLRVAIQPEIQFGSFLGWRSPVAAVPRLLRRLDTDVVSQILRAIRENEAVHVIYQSMSDPQGSKRTLTPHSLVHDGYRWHTRAWCHKRGEYRDFLLSRIVQAQNAGPDEERANGDLAWNTFIKIILIAHPGLCLAQRNLIERDYAMIDGQIHLECRQALLHYLLFQLNLTEAQSHQAPEALQLALKNKDEIYALLKQ</sequence>
<dbReference type="Pfam" id="PF26107">
    <property type="entry name" value="BrxR_CTD"/>
    <property type="match status" value="1"/>
</dbReference>
<organism evidence="6">
    <name type="scientific">Enterobacter cloacae</name>
    <dbReference type="NCBI Taxonomy" id="550"/>
    <lineage>
        <taxon>Bacteria</taxon>
        <taxon>Pseudomonadati</taxon>
        <taxon>Pseudomonadota</taxon>
        <taxon>Gammaproteobacteria</taxon>
        <taxon>Enterobacterales</taxon>
        <taxon>Enterobacteriaceae</taxon>
        <taxon>Enterobacter</taxon>
        <taxon>Enterobacter cloacae complex</taxon>
    </lineage>
</organism>
<dbReference type="PIRSF" id="PIRSF015558">
    <property type="entry name" value="Txn_reg_DeoR_prd"/>
    <property type="match status" value="1"/>
</dbReference>
<dbReference type="InterPro" id="IPR059020">
    <property type="entry name" value="CapW_CTD"/>
</dbReference>
<dbReference type="EMBL" id="KY399974">
    <property type="protein sequence ID" value="AQZ21369.1"/>
    <property type="molecule type" value="Genomic_DNA"/>
</dbReference>
<feature type="region of interest" description="Disordered" evidence="1">
    <location>
        <begin position="1"/>
        <end position="27"/>
    </location>
</feature>
<proteinExistence type="predicted"/>
<geneLocation type="plasmid" evidence="5">
    <name>pNDM1_EClY2402</name>
</geneLocation>
<evidence type="ECO:0000313" key="5">
    <source>
        <dbReference type="EMBL" id="AQZ21369.1"/>
    </source>
</evidence>
<gene>
    <name evidence="5" type="ORF">pNDM1_EClY2402_00040</name>
    <name evidence="6" type="ORF">pNDM1_EClY2403_00040</name>
</gene>
<name>A0A1U9XJ70_ENTCL</name>
<accession>A0A1U9XJ70</accession>
<dbReference type="InterPro" id="IPR026881">
    <property type="entry name" value="WYL_dom"/>
</dbReference>
<dbReference type="AlphaFoldDB" id="A0A1U9XJ70"/>
<reference evidence="6" key="1">
    <citation type="submission" date="2016-12" db="EMBL/GenBank/DDBJ databases">
        <authorList>
            <person name="Song W.-J."/>
            <person name="Kurnit D.M."/>
        </authorList>
    </citation>
    <scope>NUCLEOTIDE SEQUENCE</scope>
    <source>
        <strain evidence="5">EClY2402</strain>
        <strain evidence="6">EClY2403</strain>
        <plasmid evidence="5">pNDM1_EClY2402</plasmid>
        <plasmid evidence="6">pNDM1_EClY2403</plasmid>
    </source>
</reference>
<geneLocation type="plasmid" evidence="6">
    <name>pNDM1_EClY2403</name>
</geneLocation>
<protein>
    <submittedName>
        <fullName evidence="6">Uncharacterized protein</fullName>
    </submittedName>
</protein>
<evidence type="ECO:0000256" key="1">
    <source>
        <dbReference type="SAM" id="MobiDB-lite"/>
    </source>
</evidence>
<evidence type="ECO:0000259" key="4">
    <source>
        <dbReference type="Pfam" id="PF26109"/>
    </source>
</evidence>
<dbReference type="InterPro" id="IPR051534">
    <property type="entry name" value="CBASS_pafABC_assoc_protein"/>
</dbReference>
<dbReference type="InterPro" id="IPR059019">
    <property type="entry name" value="WHD_CapW"/>
</dbReference>
<dbReference type="PANTHER" id="PTHR34580">
    <property type="match status" value="1"/>
</dbReference>
<evidence type="ECO:0000259" key="2">
    <source>
        <dbReference type="Pfam" id="PF13280"/>
    </source>
</evidence>
<dbReference type="PANTHER" id="PTHR34580:SF3">
    <property type="entry name" value="PROTEIN PAFB"/>
    <property type="match status" value="1"/>
</dbReference>
<evidence type="ECO:0000259" key="3">
    <source>
        <dbReference type="Pfam" id="PF26107"/>
    </source>
</evidence>
<dbReference type="InterPro" id="IPR016634">
    <property type="entry name" value="CapW-like"/>
</dbReference>
<feature type="domain" description="WYL" evidence="2">
    <location>
        <begin position="144"/>
        <end position="211"/>
    </location>
</feature>
<evidence type="ECO:0000313" key="6">
    <source>
        <dbReference type="EMBL" id="AQZ21494.1"/>
    </source>
</evidence>
<dbReference type="Pfam" id="PF13280">
    <property type="entry name" value="WYL"/>
    <property type="match status" value="1"/>
</dbReference>
<feature type="compositionally biased region" description="Basic and acidic residues" evidence="1">
    <location>
        <begin position="9"/>
        <end position="21"/>
    </location>
</feature>
<dbReference type="PROSITE" id="PS52050">
    <property type="entry name" value="WYL"/>
    <property type="match status" value="1"/>
</dbReference>
<feature type="domain" description="DNA-binding transcriptional repressor CapW C-terminal dimerisation" evidence="3">
    <location>
        <begin position="230"/>
        <end position="299"/>
    </location>
</feature>
<feature type="domain" description="DNA-binding transcriptional repressor CapW winged helix-turn-helix" evidence="4">
    <location>
        <begin position="30"/>
        <end position="109"/>
    </location>
</feature>
<dbReference type="Pfam" id="PF26109">
    <property type="entry name" value="WHD_BrxR"/>
    <property type="match status" value="1"/>
</dbReference>
<keyword evidence="6" id="KW-0614">Plasmid</keyword>